<evidence type="ECO:0000256" key="1">
    <source>
        <dbReference type="SAM" id="MobiDB-lite"/>
    </source>
</evidence>
<name>A0A7C8YEJ8_OPUST</name>
<evidence type="ECO:0000313" key="2">
    <source>
        <dbReference type="EMBL" id="MBA4616272.1"/>
    </source>
</evidence>
<reference evidence="2" key="2">
    <citation type="submission" date="2020-07" db="EMBL/GenBank/DDBJ databases">
        <authorList>
            <person name="Vera ALvarez R."/>
            <person name="Arias-Moreno D.M."/>
            <person name="Jimenez-Jacinto V."/>
            <person name="Jimenez-Bremont J.F."/>
            <person name="Swaminathan K."/>
            <person name="Moose S.P."/>
            <person name="Guerrero-Gonzalez M.L."/>
            <person name="Marino-Ramirez L."/>
            <person name="Landsman D."/>
            <person name="Rodriguez-Kessler M."/>
            <person name="Delgado-Sanchez P."/>
        </authorList>
    </citation>
    <scope>NUCLEOTIDE SEQUENCE</scope>
    <source>
        <tissue evidence="2">Cladode</tissue>
    </source>
</reference>
<dbReference type="AlphaFoldDB" id="A0A7C8YEJ8"/>
<feature type="region of interest" description="Disordered" evidence="1">
    <location>
        <begin position="1"/>
        <end position="65"/>
    </location>
</feature>
<dbReference type="EMBL" id="GISG01010807">
    <property type="protein sequence ID" value="MBA4616271.1"/>
    <property type="molecule type" value="Transcribed_RNA"/>
</dbReference>
<protein>
    <submittedName>
        <fullName evidence="2">Uncharacterized protein</fullName>
    </submittedName>
</protein>
<feature type="compositionally biased region" description="Polar residues" evidence="1">
    <location>
        <begin position="1"/>
        <end position="18"/>
    </location>
</feature>
<dbReference type="EMBL" id="GISG01010808">
    <property type="protein sequence ID" value="MBA4616272.1"/>
    <property type="molecule type" value="Transcribed_RNA"/>
</dbReference>
<reference evidence="2" key="1">
    <citation type="journal article" date="2013" name="J. Plant Res.">
        <title>Effect of fungi and light on seed germination of three Opuntia species from semiarid lands of central Mexico.</title>
        <authorList>
            <person name="Delgado-Sanchez P."/>
            <person name="Jimenez-Bremont J.F."/>
            <person name="Guerrero-Gonzalez Mde L."/>
            <person name="Flores J."/>
        </authorList>
    </citation>
    <scope>NUCLEOTIDE SEQUENCE</scope>
    <source>
        <tissue evidence="2">Cladode</tissue>
    </source>
</reference>
<proteinExistence type="predicted"/>
<sequence length="136" mass="15317">MRTQIPSLSTAASRTKTMSSLPTPTPPPTPLPSLSPSLPPSPPLPPPALPLPFPIRNDLLPPPRRRSRSMILEGCFSDCGPMRTRSSFYKGFWSTRPPVVRRRRDIILTRRRFMTRSSPSFSWISTRISWSRSFGG</sequence>
<organism evidence="2">
    <name type="scientific">Opuntia streptacantha</name>
    <name type="common">Prickly pear cactus</name>
    <name type="synonym">Opuntia cardona</name>
    <dbReference type="NCBI Taxonomy" id="393608"/>
    <lineage>
        <taxon>Eukaryota</taxon>
        <taxon>Viridiplantae</taxon>
        <taxon>Streptophyta</taxon>
        <taxon>Embryophyta</taxon>
        <taxon>Tracheophyta</taxon>
        <taxon>Spermatophyta</taxon>
        <taxon>Magnoliopsida</taxon>
        <taxon>eudicotyledons</taxon>
        <taxon>Gunneridae</taxon>
        <taxon>Pentapetalae</taxon>
        <taxon>Caryophyllales</taxon>
        <taxon>Cactineae</taxon>
        <taxon>Cactaceae</taxon>
        <taxon>Opuntioideae</taxon>
        <taxon>Opuntia</taxon>
    </lineage>
</organism>
<feature type="compositionally biased region" description="Pro residues" evidence="1">
    <location>
        <begin position="23"/>
        <end position="53"/>
    </location>
</feature>
<accession>A0A7C8YEJ8</accession>